<comment type="catalytic activity">
    <reaction evidence="3">
        <text>S-methyl-5'-thioadenosine + phosphate = 5-(methylsulfanyl)-alpha-D-ribose 1-phosphate + adenine</text>
        <dbReference type="Rhea" id="RHEA:11852"/>
        <dbReference type="ChEBI" id="CHEBI:16708"/>
        <dbReference type="ChEBI" id="CHEBI:17509"/>
        <dbReference type="ChEBI" id="CHEBI:43474"/>
        <dbReference type="ChEBI" id="CHEBI:58533"/>
        <dbReference type="EC" id="2.4.2.28"/>
    </reaction>
</comment>
<evidence type="ECO:0000259" key="4">
    <source>
        <dbReference type="Pfam" id="PF01048"/>
    </source>
</evidence>
<feature type="binding site" evidence="3">
    <location>
        <position position="187"/>
    </location>
    <ligand>
        <name>phosphate</name>
        <dbReference type="ChEBI" id="CHEBI:43474"/>
    </ligand>
</feature>
<keyword evidence="2 3" id="KW-0808">Transferase</keyword>
<name>M4V9G6_9BACT</name>
<dbReference type="HOGENOM" id="CLU_054456_0_0_7"/>
<dbReference type="Gene3D" id="3.40.50.1580">
    <property type="entry name" value="Nucleoside phosphorylase domain"/>
    <property type="match status" value="1"/>
</dbReference>
<evidence type="ECO:0000256" key="1">
    <source>
        <dbReference type="ARBA" id="ARBA00022676"/>
    </source>
</evidence>
<proteinExistence type="inferred from homology"/>
<dbReference type="eggNOG" id="COG0005">
    <property type="taxonomic scope" value="Bacteria"/>
</dbReference>
<dbReference type="PANTHER" id="PTHR42679:SF2">
    <property type="entry name" value="S-METHYL-5'-THIOADENOSINE PHOSPHORYLASE"/>
    <property type="match status" value="1"/>
</dbReference>
<keyword evidence="3" id="KW-0660">Purine salvage</keyword>
<dbReference type="HAMAP" id="MF_01963">
    <property type="entry name" value="MTAP"/>
    <property type="match status" value="1"/>
</dbReference>
<protein>
    <recommendedName>
        <fullName evidence="3">S-methyl-5'-thioadenosine phosphorylase</fullName>
        <ecNumber evidence="3">2.4.2.28</ecNumber>
    </recommendedName>
    <alternativeName>
        <fullName evidence="3">5'-methylthioadenosine phosphorylase</fullName>
        <shortName evidence="3">MTA phosphorylase</shortName>
        <shortName evidence="3">MTAP</shortName>
    </alternativeName>
</protein>
<dbReference type="STRING" id="1184267.A11Q_868"/>
<feature type="domain" description="Nucleoside phosphorylase" evidence="4">
    <location>
        <begin position="2"/>
        <end position="244"/>
    </location>
</feature>
<reference evidence="5 6" key="1">
    <citation type="journal article" date="2013" name="ISME J.">
        <title>By their genes ye shall know them: genomic signatures of predatory bacteria.</title>
        <authorList>
            <person name="Pasternak Z."/>
            <person name="Pietrokovski S."/>
            <person name="Rotem O."/>
            <person name="Gophna U."/>
            <person name="Lurie-Weinberger M.N."/>
            <person name="Jurkevitch E."/>
        </authorList>
    </citation>
    <scope>NUCLEOTIDE SEQUENCE [LARGE SCALE GENOMIC DNA]</scope>
    <source>
        <strain evidence="5 6">JSS</strain>
    </source>
</reference>
<dbReference type="GO" id="GO:0006166">
    <property type="term" value="P:purine ribonucleoside salvage"/>
    <property type="evidence" value="ECO:0007669"/>
    <property type="project" value="UniProtKB-KW"/>
</dbReference>
<dbReference type="AlphaFoldDB" id="M4V9G6"/>
<comment type="pathway">
    <text evidence="3">Amino-acid biosynthesis; L-methionine biosynthesis via salvage pathway; S-methyl-5-thio-alpha-D-ribose 1-phosphate from S-methyl-5'-thioadenosine (phosphorylase route): step 1/1.</text>
</comment>
<feature type="binding site" evidence="3">
    <location>
        <begin position="83"/>
        <end position="84"/>
    </location>
    <ligand>
        <name>phosphate</name>
        <dbReference type="ChEBI" id="CHEBI:43474"/>
    </ligand>
</feature>
<feature type="binding site" evidence="3">
    <location>
        <position position="8"/>
    </location>
    <ligand>
        <name>phosphate</name>
        <dbReference type="ChEBI" id="CHEBI:43474"/>
    </ligand>
</feature>
<feature type="site" description="Important for substrate specificity" evidence="3">
    <location>
        <position position="223"/>
    </location>
</feature>
<dbReference type="RefSeq" id="WP_015469575.1">
    <property type="nucleotide sequence ID" value="NC_020813.1"/>
</dbReference>
<dbReference type="OrthoDB" id="1523230at2"/>
<feature type="binding site" evidence="3">
    <location>
        <begin position="50"/>
        <end position="51"/>
    </location>
    <ligand>
        <name>phosphate</name>
        <dbReference type="ChEBI" id="CHEBI:43474"/>
    </ligand>
</feature>
<gene>
    <name evidence="3" type="primary">mtnP</name>
    <name evidence="5" type="ORF">A11Q_868</name>
</gene>
<sequence length="285" mass="31929">MIGVIGGSGFEKFEEFEVVELLDRETPFGLAASGFKKVRVEGIEFLFISRHGEHHEHLPSEINYRANIYAFKKLGAKAIVSFSAVGSLRKEYAPGDMVIPYQYIDRTKSLRQHSFLGGGLIGHVSLAKPICEVMATAGQQLYVENKLEQSFKAHFGQTYVCIEGPYFSTKAESNTYRQMQADIIGMSNFPEYALAREAGLPYLPCCFVTDYDCWDDSIPHVTVEEVIKVMKGNNSKAFSFLKVLLKSGEIYKNSLAYDGGLRTGLFMPMDAIPTDKRSWVDVLLK</sequence>
<dbReference type="SUPFAM" id="SSF53167">
    <property type="entry name" value="Purine and uridine phosphorylases"/>
    <property type="match status" value="1"/>
</dbReference>
<feature type="binding site" evidence="3">
    <location>
        <position position="186"/>
    </location>
    <ligand>
        <name>substrate</name>
    </ligand>
</feature>
<evidence type="ECO:0000313" key="6">
    <source>
        <dbReference type="Proteomes" id="UP000012040"/>
    </source>
</evidence>
<dbReference type="InterPro" id="IPR035994">
    <property type="entry name" value="Nucleoside_phosphorylase_sf"/>
</dbReference>
<dbReference type="Pfam" id="PF01048">
    <property type="entry name" value="PNP_UDP_1"/>
    <property type="match status" value="1"/>
</dbReference>
<feature type="binding site" evidence="3">
    <location>
        <begin position="210"/>
        <end position="212"/>
    </location>
    <ligand>
        <name>substrate</name>
    </ligand>
</feature>
<accession>M4V9G6</accession>
<organism evidence="5 6">
    <name type="scientific">Pseudobdellovibrio exovorus JSS</name>
    <dbReference type="NCBI Taxonomy" id="1184267"/>
    <lineage>
        <taxon>Bacteria</taxon>
        <taxon>Pseudomonadati</taxon>
        <taxon>Bdellovibrionota</taxon>
        <taxon>Bdellovibrionia</taxon>
        <taxon>Bdellovibrionales</taxon>
        <taxon>Pseudobdellovibrionaceae</taxon>
        <taxon>Pseudobdellovibrio</taxon>
    </lineage>
</organism>
<dbReference type="EMBL" id="CP003537">
    <property type="protein sequence ID" value="AGH95085.1"/>
    <property type="molecule type" value="Genomic_DNA"/>
</dbReference>
<evidence type="ECO:0000256" key="3">
    <source>
        <dbReference type="HAMAP-Rule" id="MF_01963"/>
    </source>
</evidence>
<dbReference type="PATRIC" id="fig|1184267.3.peg.878"/>
<feature type="site" description="Important for substrate specificity" evidence="3">
    <location>
        <position position="168"/>
    </location>
</feature>
<dbReference type="GO" id="GO:0005829">
    <property type="term" value="C:cytosol"/>
    <property type="evidence" value="ECO:0007669"/>
    <property type="project" value="TreeGrafter"/>
</dbReference>
<evidence type="ECO:0000256" key="2">
    <source>
        <dbReference type="ARBA" id="ARBA00022679"/>
    </source>
</evidence>
<dbReference type="GO" id="GO:0017061">
    <property type="term" value="F:S-methyl-5-thioadenosine phosphorylase activity"/>
    <property type="evidence" value="ECO:0007669"/>
    <property type="project" value="UniProtKB-UniRule"/>
</dbReference>
<dbReference type="Proteomes" id="UP000012040">
    <property type="component" value="Chromosome"/>
</dbReference>
<keyword evidence="1 3" id="KW-0328">Glycosyltransferase</keyword>
<dbReference type="CDD" id="cd09010">
    <property type="entry name" value="MTAP_SsMTAPII_like_MTIP"/>
    <property type="match status" value="1"/>
</dbReference>
<dbReference type="InterPro" id="IPR000845">
    <property type="entry name" value="Nucleoside_phosphorylase_d"/>
</dbReference>
<comment type="similarity">
    <text evidence="3">Belongs to the PNP/MTAP phosphorylase family. MTAP subfamily.</text>
</comment>
<evidence type="ECO:0000313" key="5">
    <source>
        <dbReference type="EMBL" id="AGH95085.1"/>
    </source>
</evidence>
<dbReference type="KEGG" id="bex:A11Q_868"/>
<comment type="function">
    <text evidence="3">Catalyzes the reversible phosphorylation of S-methyl-5'-thioadenosine (MTA) to adenine and 5-methylthioribose-1-phosphate. Involved in the breakdown of MTA, a major by-product of polyamine biosynthesis. Responsible for the first step in the methionine salvage pathway after MTA has been generated from S-adenosylmethionine. Has broad substrate specificity with 6-aminopurine nucleosides as preferred substrates.</text>
</comment>
<keyword evidence="6" id="KW-1185">Reference proteome</keyword>
<dbReference type="UniPathway" id="UPA00904">
    <property type="reaction ID" value="UER00873"/>
</dbReference>
<dbReference type="InterPro" id="IPR010044">
    <property type="entry name" value="MTAP"/>
</dbReference>
<dbReference type="EC" id="2.4.2.28" evidence="3"/>
<dbReference type="PANTHER" id="PTHR42679">
    <property type="entry name" value="S-METHYL-5'-THIOADENOSINE PHOSPHORYLASE"/>
    <property type="match status" value="1"/>
</dbReference>
<comment type="subunit">
    <text evidence="3">Homohexamer. Dimer of a homotrimer.</text>
</comment>
<dbReference type="GO" id="GO:0019509">
    <property type="term" value="P:L-methionine salvage from methylthioadenosine"/>
    <property type="evidence" value="ECO:0007669"/>
    <property type="project" value="UniProtKB-UniRule"/>
</dbReference>